<evidence type="ECO:0000313" key="1">
    <source>
        <dbReference type="EMBL" id="GGU78942.1"/>
    </source>
</evidence>
<keyword evidence="2" id="KW-1185">Reference proteome</keyword>
<protein>
    <recommendedName>
        <fullName evidence="3">PRD domain-containing protein</fullName>
    </recommendedName>
</protein>
<dbReference type="SUPFAM" id="SSF63520">
    <property type="entry name" value="PTS-regulatory domain, PRD"/>
    <property type="match status" value="1"/>
</dbReference>
<comment type="caution">
    <text evidence="1">The sequence shown here is derived from an EMBL/GenBank/DDBJ whole genome shotgun (WGS) entry which is preliminary data.</text>
</comment>
<proteinExistence type="predicted"/>
<dbReference type="EMBL" id="BMRP01000019">
    <property type="protein sequence ID" value="GGU78942.1"/>
    <property type="molecule type" value="Genomic_DNA"/>
</dbReference>
<evidence type="ECO:0008006" key="3">
    <source>
        <dbReference type="Google" id="ProtNLM"/>
    </source>
</evidence>
<gene>
    <name evidence="1" type="ORF">GCM10010211_51110</name>
</gene>
<name>A0ABQ2VEX8_9ACTN</name>
<dbReference type="RefSeq" id="WP_189303641.1">
    <property type="nucleotide sequence ID" value="NZ_BMRP01000019.1"/>
</dbReference>
<sequence length="142" mass="15039">MTGMERVAALVERLAAVVAAGDDPVTEADRRDLARLLPLIAERAAAERLAFDDERGLALAVHALGFVRRVRCGHHLDALDAALAEELAPRLLAAARTAIDTYCAPLGFCARDAEVLLLALHLAMARQGGPGNRPTPRQGSTA</sequence>
<accession>A0ABQ2VEX8</accession>
<evidence type="ECO:0000313" key="2">
    <source>
        <dbReference type="Proteomes" id="UP000654471"/>
    </source>
</evidence>
<organism evidence="1 2">
    <name type="scientific">Streptomyces albospinus</name>
    <dbReference type="NCBI Taxonomy" id="285515"/>
    <lineage>
        <taxon>Bacteria</taxon>
        <taxon>Bacillati</taxon>
        <taxon>Actinomycetota</taxon>
        <taxon>Actinomycetes</taxon>
        <taxon>Kitasatosporales</taxon>
        <taxon>Streptomycetaceae</taxon>
        <taxon>Streptomyces</taxon>
    </lineage>
</organism>
<dbReference type="Proteomes" id="UP000654471">
    <property type="component" value="Unassembled WGS sequence"/>
</dbReference>
<dbReference type="InterPro" id="IPR036634">
    <property type="entry name" value="PRD_sf"/>
</dbReference>
<dbReference type="Gene3D" id="1.10.1790.10">
    <property type="entry name" value="PRD domain"/>
    <property type="match status" value="1"/>
</dbReference>
<reference evidence="2" key="1">
    <citation type="journal article" date="2019" name="Int. J. Syst. Evol. Microbiol.">
        <title>The Global Catalogue of Microorganisms (GCM) 10K type strain sequencing project: providing services to taxonomists for standard genome sequencing and annotation.</title>
        <authorList>
            <consortium name="The Broad Institute Genomics Platform"/>
            <consortium name="The Broad Institute Genome Sequencing Center for Infectious Disease"/>
            <person name="Wu L."/>
            <person name="Ma J."/>
        </authorList>
    </citation>
    <scope>NUCLEOTIDE SEQUENCE [LARGE SCALE GENOMIC DNA]</scope>
    <source>
        <strain evidence="2">JCM 3399</strain>
    </source>
</reference>